<protein>
    <recommendedName>
        <fullName evidence="4 6">dTDP-4-dehydrorhamnose reductase</fullName>
        <ecNumber evidence="3 6">1.1.1.133</ecNumber>
    </recommendedName>
</protein>
<dbReference type="UniPathway" id="UPA00281"/>
<organism evidence="8 9">
    <name type="scientific">Pseudoxanthomonas broegbernensis</name>
    <dbReference type="NCBI Taxonomy" id="83619"/>
    <lineage>
        <taxon>Bacteria</taxon>
        <taxon>Pseudomonadati</taxon>
        <taxon>Pseudomonadota</taxon>
        <taxon>Gammaproteobacteria</taxon>
        <taxon>Lysobacterales</taxon>
        <taxon>Lysobacteraceae</taxon>
        <taxon>Pseudoxanthomonas</taxon>
    </lineage>
</organism>
<dbReference type="GO" id="GO:0009243">
    <property type="term" value="P:O antigen biosynthetic process"/>
    <property type="evidence" value="ECO:0007669"/>
    <property type="project" value="UniProtKB-UniPathway"/>
</dbReference>
<dbReference type="AlphaFoldDB" id="A0A7V8K6V4"/>
<comment type="pathway">
    <text evidence="1 6">Carbohydrate biosynthesis; dTDP-L-rhamnose biosynthesis.</text>
</comment>
<keyword evidence="6" id="KW-0560">Oxidoreductase</keyword>
<sequence length="312" mass="32389">MKLLLVGANGQLGRELRRSLRTLGQVVAATRDGRLDDAGAGDAAPGPGACAVADLSDPAGLEALVGAVAPDAVLNAAAYTAVDQAEGDAQNAFRVNAQAPGILARGCAAAGVPLVHYSTDYVFDGQGTRPYREDDPTAPLGVYGASKLAGEDAVRAAGGRHLVLRTAWVYATHGHNFLRTMLRLGAEREELRVVADQVGTPTPAALIADVTAALLGQALADTSLRGTWHLTAGGDTSWHGFAEAIFAEAVSTGLLPRAPRVRPIATADYPTPARRPAYSCLDTARLRTDFGIEPPHWHDGLRGVIAALAAAR</sequence>
<feature type="domain" description="RmlD-like substrate binding" evidence="7">
    <location>
        <begin position="1"/>
        <end position="308"/>
    </location>
</feature>
<evidence type="ECO:0000313" key="8">
    <source>
        <dbReference type="EMBL" id="KAF1686126.1"/>
    </source>
</evidence>
<evidence type="ECO:0000256" key="3">
    <source>
        <dbReference type="ARBA" id="ARBA00012929"/>
    </source>
</evidence>
<accession>A0A7V8K6V4</accession>
<dbReference type="PANTHER" id="PTHR10491:SF4">
    <property type="entry name" value="METHIONINE ADENOSYLTRANSFERASE 2 SUBUNIT BETA"/>
    <property type="match status" value="1"/>
</dbReference>
<comment type="caution">
    <text evidence="8">The sequence shown here is derived from an EMBL/GenBank/DDBJ whole genome shotgun (WGS) entry which is preliminary data.</text>
</comment>
<dbReference type="NCBIfam" id="TIGR01214">
    <property type="entry name" value="rmlD"/>
    <property type="match status" value="1"/>
</dbReference>
<dbReference type="Proteomes" id="UP000462066">
    <property type="component" value="Unassembled WGS sequence"/>
</dbReference>
<dbReference type="UniPathway" id="UPA00124"/>
<evidence type="ECO:0000313" key="9">
    <source>
        <dbReference type="Proteomes" id="UP000462066"/>
    </source>
</evidence>
<comment type="similarity">
    <text evidence="2 6">Belongs to the dTDP-4-dehydrorhamnose reductase family.</text>
</comment>
<keyword evidence="9" id="KW-1185">Reference proteome</keyword>
<evidence type="ECO:0000256" key="5">
    <source>
        <dbReference type="ARBA" id="ARBA00048200"/>
    </source>
</evidence>
<dbReference type="Gene3D" id="3.90.25.10">
    <property type="entry name" value="UDP-galactose 4-epimerase, domain 1"/>
    <property type="match status" value="1"/>
</dbReference>
<dbReference type="PANTHER" id="PTHR10491">
    <property type="entry name" value="DTDP-4-DEHYDRORHAMNOSE REDUCTASE"/>
    <property type="match status" value="1"/>
</dbReference>
<dbReference type="GO" id="GO:0005829">
    <property type="term" value="C:cytosol"/>
    <property type="evidence" value="ECO:0007669"/>
    <property type="project" value="TreeGrafter"/>
</dbReference>
<gene>
    <name evidence="8" type="primary">rfbD</name>
    <name evidence="8" type="ORF">B1992_09305</name>
</gene>
<name>A0A7V8K6V4_9GAMM</name>
<dbReference type="GO" id="GO:0008831">
    <property type="term" value="F:dTDP-4-dehydrorhamnose reductase activity"/>
    <property type="evidence" value="ECO:0007669"/>
    <property type="project" value="UniProtKB-EC"/>
</dbReference>
<reference evidence="8 9" key="1">
    <citation type="submission" date="2017-10" db="EMBL/GenBank/DDBJ databases">
        <title>Whole genome sequencing of Pseudoxanthomonas broegbernensis DSM 12573(T).</title>
        <authorList>
            <person name="Kumar S."/>
            <person name="Bansal K."/>
            <person name="Kaur A."/>
            <person name="Patil P."/>
            <person name="Sharma S."/>
            <person name="Patil P.B."/>
        </authorList>
    </citation>
    <scope>NUCLEOTIDE SEQUENCE [LARGE SCALE GENOMIC DNA]</scope>
    <source>
        <strain evidence="8 9">DSM 12573</strain>
    </source>
</reference>
<dbReference type="CDD" id="cd05254">
    <property type="entry name" value="dTDP_HR_like_SDR_e"/>
    <property type="match status" value="1"/>
</dbReference>
<dbReference type="Pfam" id="PF04321">
    <property type="entry name" value="RmlD_sub_bind"/>
    <property type="match status" value="1"/>
</dbReference>
<proteinExistence type="inferred from homology"/>
<dbReference type="InterPro" id="IPR029903">
    <property type="entry name" value="RmlD-like-bd"/>
</dbReference>
<dbReference type="SUPFAM" id="SSF51735">
    <property type="entry name" value="NAD(P)-binding Rossmann-fold domains"/>
    <property type="match status" value="1"/>
</dbReference>
<dbReference type="InterPro" id="IPR036291">
    <property type="entry name" value="NAD(P)-bd_dom_sf"/>
</dbReference>
<comment type="catalytic activity">
    <reaction evidence="5 6">
        <text>dTDP-beta-L-rhamnose + NADP(+) = dTDP-4-dehydro-beta-L-rhamnose + NADPH + H(+)</text>
        <dbReference type="Rhea" id="RHEA:21796"/>
        <dbReference type="ChEBI" id="CHEBI:15378"/>
        <dbReference type="ChEBI" id="CHEBI:57510"/>
        <dbReference type="ChEBI" id="CHEBI:57783"/>
        <dbReference type="ChEBI" id="CHEBI:58349"/>
        <dbReference type="ChEBI" id="CHEBI:62830"/>
        <dbReference type="EC" id="1.1.1.133"/>
    </reaction>
</comment>
<dbReference type="InterPro" id="IPR005913">
    <property type="entry name" value="dTDP_dehydrorham_reduct"/>
</dbReference>
<evidence type="ECO:0000256" key="2">
    <source>
        <dbReference type="ARBA" id="ARBA00010944"/>
    </source>
</evidence>
<dbReference type="Gene3D" id="3.40.50.720">
    <property type="entry name" value="NAD(P)-binding Rossmann-like Domain"/>
    <property type="match status" value="1"/>
</dbReference>
<dbReference type="RefSeq" id="WP_162311218.1">
    <property type="nucleotide sequence ID" value="NZ_JACHGU010000001.1"/>
</dbReference>
<comment type="cofactor">
    <cofactor evidence="6">
        <name>Mg(2+)</name>
        <dbReference type="ChEBI" id="CHEBI:18420"/>
    </cofactor>
    <text evidence="6">Binds 1 Mg(2+) ion per monomer.</text>
</comment>
<keyword evidence="6" id="KW-0521">NADP</keyword>
<evidence type="ECO:0000256" key="4">
    <source>
        <dbReference type="ARBA" id="ARBA00017099"/>
    </source>
</evidence>
<evidence type="ECO:0000259" key="7">
    <source>
        <dbReference type="Pfam" id="PF04321"/>
    </source>
</evidence>
<comment type="function">
    <text evidence="6">Catalyzes the reduction of dTDP-6-deoxy-L-lyxo-4-hexulose to yield dTDP-L-rhamnose.</text>
</comment>
<evidence type="ECO:0000256" key="1">
    <source>
        <dbReference type="ARBA" id="ARBA00004781"/>
    </source>
</evidence>
<dbReference type="GO" id="GO:0019305">
    <property type="term" value="P:dTDP-rhamnose biosynthetic process"/>
    <property type="evidence" value="ECO:0007669"/>
    <property type="project" value="UniProtKB-UniPathway"/>
</dbReference>
<dbReference type="EC" id="1.1.1.133" evidence="3 6"/>
<dbReference type="EMBL" id="MWIP01000008">
    <property type="protein sequence ID" value="KAF1686126.1"/>
    <property type="molecule type" value="Genomic_DNA"/>
</dbReference>
<evidence type="ECO:0000256" key="6">
    <source>
        <dbReference type="RuleBase" id="RU364082"/>
    </source>
</evidence>